<dbReference type="OrthoDB" id="2016285at2759"/>
<sequence>MTSELSPANAAVPHRDAQPDHSLIGLTPERFEKELTDLAEKAKDDTFGHRLVEQSGLYARIIVLLSFLGIYSHVSQLNLSPVYGSIPASIWHAKLLMGGCFLGWAGNTLLRDTLPIPTAKALPIVAICIPGVQHLLGTYSQSLGPQLGPVVTELFTLLPLAILTAASVADCWQGVVLSKLPKFVADAGPGIASWALFKSIENKTASVLPLVVGRFVVFTRVGFEILLSFGSMVLSPSKYLVYTAFPFFHTFLLNTHVQSPAATQNLMSGLMTDGWLLLERRESVTGYLSVVQSMQQGFRAMRCDHSLLGGEWINHGGGLVSEPIYGVFAMLEAVRLAERVPPVADQDAKALVIGLGVGTTPSALVAHGINTTVVEYDPVVYELATRYFHLKENNPPVLQDAVGYTAKLAEVAPATYDYIVHDVFTGGAEPADLFTLEFFQSLHALLASGGTVAINYAGDVNLPAPKIIYRTIKHVFPTCRIFRETPADPETIKTDQGMDFTNMVIFCHKSPTEALRFRRPTAADYLQSSAREEFLSLSHEVAEGDMLGEAGDIMRKNETEKVAKWHDKSALGHWRLMRTAIPAFVWERW</sequence>
<evidence type="ECO:0000256" key="1">
    <source>
        <dbReference type="ARBA" id="ARBA00023115"/>
    </source>
</evidence>
<dbReference type="PANTHER" id="PTHR43317:SF1">
    <property type="entry name" value="THERMOSPERMINE SYNTHASE ACAULIS5"/>
    <property type="match status" value="1"/>
</dbReference>
<keyword evidence="1" id="KW-0620">Polyamine biosynthesis</keyword>
<dbReference type="GO" id="GO:0010487">
    <property type="term" value="F:thermospermine synthase activity"/>
    <property type="evidence" value="ECO:0007669"/>
    <property type="project" value="TreeGrafter"/>
</dbReference>
<gene>
    <name evidence="3" type="ORF">E4U43_002248</name>
</gene>
<dbReference type="Proteomes" id="UP000748025">
    <property type="component" value="Unassembled WGS sequence"/>
</dbReference>
<keyword evidence="4" id="KW-1185">Reference proteome</keyword>
<dbReference type="AlphaFoldDB" id="A0A9P7SYN0"/>
<evidence type="ECO:0000313" key="3">
    <source>
        <dbReference type="EMBL" id="KAG5999178.1"/>
    </source>
</evidence>
<comment type="caution">
    <text evidence="3">The sequence shown here is derived from an EMBL/GenBank/DDBJ whole genome shotgun (WGS) entry which is preliminary data.</text>
</comment>
<evidence type="ECO:0000313" key="4">
    <source>
        <dbReference type="Proteomes" id="UP000748025"/>
    </source>
</evidence>
<dbReference type="InterPro" id="IPR029063">
    <property type="entry name" value="SAM-dependent_MTases_sf"/>
</dbReference>
<dbReference type="Pfam" id="PF01564">
    <property type="entry name" value="Spermine_synth"/>
    <property type="match status" value="1"/>
</dbReference>
<feature type="region of interest" description="Disordered" evidence="2">
    <location>
        <begin position="1"/>
        <end position="22"/>
    </location>
</feature>
<proteinExistence type="predicted"/>
<reference evidence="3" key="1">
    <citation type="journal article" date="2020" name="bioRxiv">
        <title>Whole genome comparisons of ergot fungi reveals the divergence and evolution of species within the genus Claviceps are the result of varying mechanisms driving genome evolution and host range expansion.</title>
        <authorList>
            <person name="Wyka S.A."/>
            <person name="Mondo S.J."/>
            <person name="Liu M."/>
            <person name="Dettman J."/>
            <person name="Nalam V."/>
            <person name="Broders K.D."/>
        </authorList>
    </citation>
    <scope>NUCLEOTIDE SEQUENCE</scope>
    <source>
        <strain evidence="3">CCC 602</strain>
    </source>
</reference>
<protein>
    <recommendedName>
        <fullName evidence="5">Spermine/spermidine synthase family protein</fullName>
    </recommendedName>
</protein>
<dbReference type="EMBL" id="SRPW01001774">
    <property type="protein sequence ID" value="KAG5999178.1"/>
    <property type="molecule type" value="Genomic_DNA"/>
</dbReference>
<accession>A0A9P7SYN0</accession>
<dbReference type="PANTHER" id="PTHR43317">
    <property type="entry name" value="THERMOSPERMINE SYNTHASE ACAULIS5"/>
    <property type="match status" value="1"/>
</dbReference>
<dbReference type="GO" id="GO:0006596">
    <property type="term" value="P:polyamine biosynthetic process"/>
    <property type="evidence" value="ECO:0007669"/>
    <property type="project" value="UniProtKB-KW"/>
</dbReference>
<evidence type="ECO:0000256" key="2">
    <source>
        <dbReference type="SAM" id="MobiDB-lite"/>
    </source>
</evidence>
<dbReference type="CDD" id="cd02440">
    <property type="entry name" value="AdoMet_MTases"/>
    <property type="match status" value="1"/>
</dbReference>
<organism evidence="3 4">
    <name type="scientific">Claviceps pusilla</name>
    <dbReference type="NCBI Taxonomy" id="123648"/>
    <lineage>
        <taxon>Eukaryota</taxon>
        <taxon>Fungi</taxon>
        <taxon>Dikarya</taxon>
        <taxon>Ascomycota</taxon>
        <taxon>Pezizomycotina</taxon>
        <taxon>Sordariomycetes</taxon>
        <taxon>Hypocreomycetidae</taxon>
        <taxon>Hypocreales</taxon>
        <taxon>Clavicipitaceae</taxon>
        <taxon>Claviceps</taxon>
    </lineage>
</organism>
<dbReference type="NCBIfam" id="NF037959">
    <property type="entry name" value="MFS_SpdSyn"/>
    <property type="match status" value="1"/>
</dbReference>
<name>A0A9P7SYN0_9HYPO</name>
<dbReference type="SUPFAM" id="SSF53335">
    <property type="entry name" value="S-adenosyl-L-methionine-dependent methyltransferases"/>
    <property type="match status" value="1"/>
</dbReference>
<evidence type="ECO:0008006" key="5">
    <source>
        <dbReference type="Google" id="ProtNLM"/>
    </source>
</evidence>
<dbReference type="Gene3D" id="3.40.50.150">
    <property type="entry name" value="Vaccinia Virus protein VP39"/>
    <property type="match status" value="1"/>
</dbReference>